<name>A0A5J4U790_9EUKA</name>
<comment type="caution">
    <text evidence="2">The sequence shown here is derived from an EMBL/GenBank/DDBJ whole genome shotgun (WGS) entry which is preliminary data.</text>
</comment>
<organism evidence="2 3">
    <name type="scientific">Streblomastix strix</name>
    <dbReference type="NCBI Taxonomy" id="222440"/>
    <lineage>
        <taxon>Eukaryota</taxon>
        <taxon>Metamonada</taxon>
        <taxon>Preaxostyla</taxon>
        <taxon>Oxymonadida</taxon>
        <taxon>Streblomastigidae</taxon>
        <taxon>Streblomastix</taxon>
    </lineage>
</organism>
<feature type="compositionally biased region" description="Basic and acidic residues" evidence="1">
    <location>
        <begin position="9"/>
        <end position="24"/>
    </location>
</feature>
<feature type="region of interest" description="Disordered" evidence="1">
    <location>
        <begin position="1"/>
        <end position="82"/>
    </location>
</feature>
<evidence type="ECO:0000313" key="3">
    <source>
        <dbReference type="Proteomes" id="UP000324800"/>
    </source>
</evidence>
<evidence type="ECO:0000313" key="2">
    <source>
        <dbReference type="EMBL" id="KAA6365731.1"/>
    </source>
</evidence>
<sequence length="134" mass="15255">METQQQSKIDMDNKTSNIKQKEYTGGKLIEIDDENNNNKDKDKDNDNNKDKDIDQISQISGRGSEFKSQIGENTTSKEEQEDLFSQFCQDQNQSNKIIDQKTAIQANSGIQDINEQQIQNGPPLDSSTLQQQQQ</sequence>
<protein>
    <submittedName>
        <fullName evidence="2">Uncharacterized protein</fullName>
    </submittedName>
</protein>
<proteinExistence type="predicted"/>
<evidence type="ECO:0000256" key="1">
    <source>
        <dbReference type="SAM" id="MobiDB-lite"/>
    </source>
</evidence>
<feature type="compositionally biased region" description="Polar residues" evidence="1">
    <location>
        <begin position="55"/>
        <end position="74"/>
    </location>
</feature>
<gene>
    <name evidence="2" type="ORF">EZS28_038742</name>
</gene>
<dbReference type="AlphaFoldDB" id="A0A5J4U790"/>
<dbReference type="EMBL" id="SNRW01020155">
    <property type="protein sequence ID" value="KAA6365731.1"/>
    <property type="molecule type" value="Genomic_DNA"/>
</dbReference>
<feature type="region of interest" description="Disordered" evidence="1">
    <location>
        <begin position="112"/>
        <end position="134"/>
    </location>
</feature>
<reference evidence="2 3" key="1">
    <citation type="submission" date="2019-03" db="EMBL/GenBank/DDBJ databases">
        <title>Single cell metagenomics reveals metabolic interactions within the superorganism composed of flagellate Streblomastix strix and complex community of Bacteroidetes bacteria on its surface.</title>
        <authorList>
            <person name="Treitli S.C."/>
            <person name="Kolisko M."/>
            <person name="Husnik F."/>
            <person name="Keeling P."/>
            <person name="Hampl V."/>
        </authorList>
    </citation>
    <scope>NUCLEOTIDE SEQUENCE [LARGE SCALE GENOMIC DNA]</scope>
    <source>
        <strain evidence="2">ST1C</strain>
    </source>
</reference>
<feature type="compositionally biased region" description="Basic and acidic residues" evidence="1">
    <location>
        <begin position="36"/>
        <end position="54"/>
    </location>
</feature>
<accession>A0A5J4U790</accession>
<dbReference type="Proteomes" id="UP000324800">
    <property type="component" value="Unassembled WGS sequence"/>
</dbReference>